<keyword evidence="1" id="KW-0732">Signal</keyword>
<dbReference type="GO" id="GO:0005615">
    <property type="term" value="C:extracellular space"/>
    <property type="evidence" value="ECO:0007669"/>
    <property type="project" value="TreeGrafter"/>
</dbReference>
<dbReference type="GO" id="GO:0007166">
    <property type="term" value="P:cell surface receptor signaling pathway"/>
    <property type="evidence" value="ECO:0007669"/>
    <property type="project" value="TreeGrafter"/>
</dbReference>
<dbReference type="PATRIC" id="fig|1619043.3.peg.183"/>
<proteinExistence type="predicted"/>
<dbReference type="Pfam" id="PF17957">
    <property type="entry name" value="Big_7"/>
    <property type="match status" value="1"/>
</dbReference>
<dbReference type="Gene3D" id="2.60.120.260">
    <property type="entry name" value="Galactose-binding domain-like"/>
    <property type="match status" value="1"/>
</dbReference>
<dbReference type="InterPro" id="IPR021655">
    <property type="entry name" value="Put_metal-bd"/>
</dbReference>
<organism evidence="6 7">
    <name type="scientific">Candidatus Magasanikbacteria bacterium GW2011_GWA2_50_22</name>
    <dbReference type="NCBI Taxonomy" id="1619043"/>
    <lineage>
        <taxon>Bacteria</taxon>
        <taxon>Candidatus Magasanikiibacteriota</taxon>
    </lineage>
</organism>
<feature type="transmembrane region" description="Helical" evidence="5">
    <location>
        <begin position="78"/>
        <end position="100"/>
    </location>
</feature>
<feature type="transmembrane region" description="Helical" evidence="5">
    <location>
        <begin position="38"/>
        <end position="58"/>
    </location>
</feature>
<feature type="transmembrane region" description="Helical" evidence="5">
    <location>
        <begin position="121"/>
        <end position="143"/>
    </location>
</feature>
<dbReference type="InterPro" id="IPR043543">
    <property type="entry name" value="PAPPA/PAPPA2"/>
</dbReference>
<evidence type="ECO:0000256" key="2">
    <source>
        <dbReference type="ARBA" id="ARBA00022737"/>
    </source>
</evidence>
<feature type="region of interest" description="Disordered" evidence="4">
    <location>
        <begin position="530"/>
        <end position="555"/>
    </location>
</feature>
<dbReference type="GO" id="GO:0004222">
    <property type="term" value="F:metalloendopeptidase activity"/>
    <property type="evidence" value="ECO:0007669"/>
    <property type="project" value="TreeGrafter"/>
</dbReference>
<keyword evidence="5" id="KW-1133">Transmembrane helix</keyword>
<dbReference type="GO" id="GO:0006508">
    <property type="term" value="P:proteolysis"/>
    <property type="evidence" value="ECO:0007669"/>
    <property type="project" value="TreeGrafter"/>
</dbReference>
<evidence type="ECO:0000313" key="6">
    <source>
        <dbReference type="EMBL" id="KKW17394.1"/>
    </source>
</evidence>
<dbReference type="PANTHER" id="PTHR46130:SF3">
    <property type="entry name" value="CHROMOSOME UNDETERMINED SCAFFOLD_33, WHOLE GENOME SHOTGUN SEQUENCE"/>
    <property type="match status" value="1"/>
</dbReference>
<keyword evidence="2" id="KW-0677">Repeat</keyword>
<comment type="caution">
    <text evidence="6">The sequence shown here is derived from an EMBL/GenBank/DDBJ whole genome shotgun (WGS) entry which is preliminary data.</text>
</comment>
<keyword evidence="5" id="KW-0812">Transmembrane</keyword>
<protein>
    <submittedName>
        <fullName evidence="6">Multiple EGF-like-domain protein 3</fullName>
    </submittedName>
</protein>
<dbReference type="InterPro" id="IPR013783">
    <property type="entry name" value="Ig-like_fold"/>
</dbReference>
<dbReference type="EMBL" id="LCQN01000004">
    <property type="protein sequence ID" value="KKW17394.1"/>
    <property type="molecule type" value="Genomic_DNA"/>
</dbReference>
<keyword evidence="3" id="KW-1015">Disulfide bond</keyword>
<dbReference type="Pfam" id="PF13948">
    <property type="entry name" value="DUF4215"/>
    <property type="match status" value="2"/>
</dbReference>
<dbReference type="Pfam" id="PF11617">
    <property type="entry name" value="Cu-binding_MopE"/>
    <property type="match status" value="1"/>
</dbReference>
<dbReference type="InterPro" id="IPR043993">
    <property type="entry name" value="T4SS_pilin"/>
</dbReference>
<evidence type="ECO:0000256" key="1">
    <source>
        <dbReference type="ARBA" id="ARBA00022729"/>
    </source>
</evidence>
<dbReference type="InterPro" id="IPR011936">
    <property type="entry name" value="Myxo_disulph_rpt"/>
</dbReference>
<evidence type="ECO:0000256" key="4">
    <source>
        <dbReference type="SAM" id="MobiDB-lite"/>
    </source>
</evidence>
<keyword evidence="5" id="KW-0472">Membrane</keyword>
<dbReference type="PANTHER" id="PTHR46130">
    <property type="entry name" value="LAMGL DOMAIN-CONTAINING PROTEIN"/>
    <property type="match status" value="1"/>
</dbReference>
<sequence length="4744" mass="495318">MNKELEIRNKGDSVILKSRKATKNPVLKITGSIRSLRSLRMTFSTIFTSLFLIPLPLLAQVSADVPGLALAATDPRIIIARIIRVALGLLGIIVLSLIIYGGFLWMTAAGNEERIEKAKKVLTNSVIGLVIVLTSFAITQFILTRLREATLGPSPVSIADCPGCYSGLPPGSFLVTGISPRGSVPIRNVVVRVVLNQAPNSTTLAGNVVVTRRATGAIVDGTLTASGTTIEFRPSTACPPPNETRKCFDADTDFRVEVRTGLQSVSGRNLICGGLAPTCTAEFRTGNLVDVAPPTVSVEYPDEGQSVSVDSCVRVQARARDDAGISSVEFYADGTLIVPDGTVTPPGATLPTETLLEIPCWNTTGLPTPSSHALRAKAYDIDDNNAMSGEVRVMVRPAHCFDGVLSEAAGETGIDCGGGGCGACDGAPCTAAADCAAGSCIEGHCVSLTTITGVSPGDGRDGTFVTVAGRGFGAARGAVYFSPAVSASVPAACSGTGTWSDSYALVGVPIGATTGPLTLARVGCATTDSTCRDSTNDSRGPIVPIHPPPTGSTTPNGSFEINTTAHPGLCSVFSPAPTRCSNNPAIACTTAADCPTGTPAPTCAPQPAGLWSAIAQLQGIQFGATPTALPGGVFFGSIRAGFSGWTDTSVQSAVPIISYGPTEVQLVNTAGVTSNALPYRILSPDAGTLPQITSITPADDGVGTGGVGAGITIAGRYFGDTPGLVWFIARAPDGRGIQADISVPAQCGTSWWQANRITVKVPQVLDVNDIDSDGNRLEVLTGAYQIYVHRYDSAQSNRVNFSLTNAPPGPYLACVLPTAGPAFSNVTFYGESLGDTVASGRGIRFTRTGSGTRNSAATGWSSVLATLTNVGGARTGTCPESGWSSTQACAQVPGTAISGAPAGDVLAENDLAGVTRRSNPLSFRVGDCRLREGEAGHISCGALTCCGDGSCNTVCSDSTPTGAYNWDFSTTPAPIVPRVVEFCDTQTGEGHPTLPPSPAPFDHTIGNDVCVNAIVLVGFTTKILDGGAGELPAPSDTLRPNIKIDRCTGGANLLTGANTSFKEATTVWGFPTGITTPLLTANRIPAQGRGADTADDPSNYALILTKLDDDVGPGWADARGVQRNYEHWFGYQAGGQDRSPVITNTNGTTYTASAWMRAASSTAVGKRAGILIQRDNSTVHFGTTGKTCGGIVPGPGVLAASVINCSINTDCAGQALASRRTCLDTPGLWQRASQEITLSNDWQPVSVGITFDQATGNNAAPAYVRVFLEGLPHDLRVPEPAFDPREIFSIYVDDVAVTSDPCLNTELVPTGTRALPDRGVVAVSARGESTEGFTWTPNPARQTCGGVLPGVVCTAASDCQLRCGGLLSGAICTDATGCPSGVSCTRVSCSPATWAPNSWYRVTLIGGASGIKAEGAQGAPMTVLADTAPCGNANAAYCFRFRTRNSTELCRVGGVAVSPSPWISREQYESIDYSALPVAAEDPCVALNPASYGWTWASSIPAKAAVPDPNQGRRCISNADCAVAPATGDACVSGFCTAMPWTTVATTYEETAPDTPVYIRATTGTVTGQADLRIQFVDPLITSYWPNCGEACTNAALGGQFNVVMQADLTSNAASVTNPSNFSLWALPCGNGTVDRGEDCDDGNTQNGDGCSNTCLHEGSSFTNQCGDGNVDTFEDCDDGNTTSDDGCSDRCLNEGMRSGAWRIVDLTGPTRREIREGATAGTGETLVMIGTCGNGGAPQRVTPSGLGEECDDGNTQNGDGCSSTCLHEGTRSDIPVCGNSRLERGEECERRADNTFANWCSVTTCLRTGPVPSTLCNNGRLDPGEECDDGLLASVALHALCNSACQWTGTNPPAALGGQGCGNSRIEPGEDCDDGGRRPGDGCSETCTNEGSSVTSLPICGNGGTLEPGEDCDDGNIQNSDGCSSRCLNEGTPHAICGNRTVDQGEDCEILINTLTYPNLCTVSLCQHGGTDAVSCGTATPADSDTDNIGDCRSSRPNTCGNRMRNDGEDCDDGNIVPGDNCSATCLNEGRSAERVLPLTPSYFSADRIFSITTPALTTNTFYRVLVRGDDPTTPVTVTKEGVLSTLQKPLTGLNFAYNWTTHGTTPASSSECSQATPPTCNTFSWTFRTKNQPCVVDRVEVSPPTASLYVIGARQPYASTPFGPPDSCDPQGQRLNALQYRWGWNIAAADQVVANIVGTTAVDDTAQPGVNIVPGCGNSRIDPGEDCDDGNTVVGDGCDSACLNEGSYYPIACGNGFVGPGEECEPPGTPGCNVRCLRTGTVPPTCGNGGTPESGEDCDDGNIIAGDGCSPRCLNEGSSRSTTCGNGTVDRGEECDPDEPTSATIRVSMVGFSCTASAQCGDADSGRVCDTSGSPPRNRCTAGSLSTSIPRRAFCDANTCLLRGTNRAAVCGNGTVEPGEDCDDNNIISGDGCAGTSAARPCTNEGANPPLCGNGRIDRNYAPRGYAEDCDDGNTTNGDGCSNICLNEGTEEEHDDPAASTTILPEAPPRIDPFQQAEARGIKKFCRTSGGAFTTTACTDTCSDTSQTCAAPNPWSTINVNATAQTKTGASALTVYCVAATDRDCPVPGGTSGSATIGRGRDNCCYSRPDISRRIPAHNASGVCRNALLKAVFNTQLEEASLTGNARLVRKVTGSEDCRERRCGGQADRPRCTEASDCSSQPIATHRTCSFAPAIGVPLNRVTAALPADNPNLLINPSFETNEPSVGPPEPDADELQGWTLEEVRPVGQPDPGVIEVSTLAGSAAKDGTRVISASTTDNVALSAPTAVTSAVLNRLGLVARQEIELAPATEYDLSVWVKKVAPASDTIAGNNILLMVYKDLPEGTPDYFKSATVALTSLDWTPITLQLRGANKTPTAPAGTGRYVIALGNFGRNIQVQWDLVELRRVLTPPTGTSVIPTGEFWCVVPDLNLAPSLETTTFRQEGIAPASDTPVSALILRPSRMLEPSTVYKILLYGDRNINDGVSEGIRSVNGVAVAGLRSDWDFTTGGCAAGATCDPPDIGICTVDRVQLTVSANIPDNDASANFTRSNYRRNIASQAYSNRGGGVGQLIQPLSGYAWEWSWMSGETEIVTVTSAAESVRRCGGTLHGLLEFTGAADAMVPAGFTRVCPAGQTFQNVTAANQTVAPAARNGTAYITGRATITEASAIAASGTASLVGRAVDGTQAFTTFLCDNPWPLRGEDESARRGAFHRFIDTDSGAEDHDDYLTPTGTSPMHFSTYYCRDGTPLLPALSYPGAVLIGPGLSYFSESSRFAGLFPSPPVYRIATYTSLPEVLKEFLFTASMPKVCVGGTRPGQSCNNDSDCAGGGTCPTPPDQAIGIRVMSNPRRLSPRAWYDFMGFRGQPQARPNPVDGYEAIQDGNTIYVGATNVGDVAGSTEKRVFGNIYLISFSEGASSAIQNIYNQLLANLTFNVNINNPRTCAGNFCSNDQNRSCTAATTDCKVCSGGTRNGQACTTDDTHVTTGCPVTAPATASCALPSGTICGQKNCSNNLDCKTDNSVPCNADKEKLKRDLQRLTQLSLLEQNLTYYKNRTGRYPTLEGGTFIRGISTSRWPSWQTTFGGALAIPLPIDPVNLFAQGCTALAVGACSSGYCSGLSGRACVSDAQCTEPGTYDLATCWNEQQQGYRCPAGSRIYQYESVGGVQYNLSTEFELLERTGTPTWQIGDSANYWPPAVRSVTSGDCIGTAPNKYCQNLTSRSCTSDDNCAVDHTIDTEGVCAWTAAVGGSTWSNAAARCGDRIIQTGEDCEPGDIDTGTVTLSGLSCSGRPALTCGTIGTEARDQACLRCSNSESTACTTATAGAVCGGSENTCRNLGVCLPLTSCTARRFCRTDCLGWADWRGGAAAGTTDCVPSSTYCGNGLIDRSPADCTPTPDDATCEFCDDGPLNGQYGRCGSTCTAVDSHCGDSTVNGPEVCDGKVGTCSRTSSRKCVRDSDCPPRVCDNNFNRQCSSNADCESSGNCLTAETCSSGTGTTCERGTYNCCRFDCTGIGERCGDDRVNGTEQCEGASTQTFARVCTAGDTVRLNTACTSDAQCGATGGNCRFCNPGSPPTPSTTQQTTPPPTNYPYSWQRRCRADLCLWATNSFFFNNIWSCTAQGTCPNGVRDGAEQCDDGNTVNTDDCTNTCTTARCGDGSVWSGREQCDQGADNGRPCTPGYNRSCTYCDRTCRVATFSGGICGDLIPQTPDEQCDGAVGLNNYVCQGAVGSTERFWGFATDVEVDQWVPMPRRRAPTRQRWPGGYASASSLKIEVNASGYDARAYTPRLILNIPTAPSTGIYKFSAWVNAGNAAAHGKQVILRAVNPPPPPGLFMDLPPATGGTVRSIILDNQSTTWQVIELTVGPYSSGSLELQIVFPVRENYAILLDNIQFKPIEGTPNLTCAGDNCRARCAVGVVCENVLSATNGNLDAQTGGAPICPASRPSGVYRYYAPAVHSTACAAGLRTGDTLTNNCDNDRDNDGDPNSTDCEPNNENIHRDALEICGNGIDDNCNGQTDECRTVDLIVTDYGAADDAFKLFLDGMPVISDNGETGSPSAAGIIIDNSAQSVSFSRLPIGRHVLKLLLWNTLVRQGFSNGDHQGSFARVFTNPATTVISPYIFTDPDARRDCNRGVRAPAFCAPQDDPAGPGDYGILVGEETQYPGRGGYIEYLIDVTTASAGGRGGSPSPPVGGCTPLCSGATPYCVGTSPASRCYECRTSADCPAGRNNCCGATPGISGGRCVAIC</sequence>
<evidence type="ECO:0000313" key="7">
    <source>
        <dbReference type="Proteomes" id="UP000033982"/>
    </source>
</evidence>
<dbReference type="Pfam" id="PF18895">
    <property type="entry name" value="T4SS_pilin"/>
    <property type="match status" value="1"/>
</dbReference>
<name>A0A0G1ZDW8_9BACT</name>
<dbReference type="Gene3D" id="2.60.40.10">
    <property type="entry name" value="Immunoglobulins"/>
    <property type="match status" value="3"/>
</dbReference>
<reference evidence="6 7" key="1">
    <citation type="journal article" date="2015" name="Nature">
        <title>rRNA introns, odd ribosomes, and small enigmatic genomes across a large radiation of phyla.</title>
        <authorList>
            <person name="Brown C.T."/>
            <person name="Hug L.A."/>
            <person name="Thomas B.C."/>
            <person name="Sharon I."/>
            <person name="Castelle C.J."/>
            <person name="Singh A."/>
            <person name="Wilkins M.J."/>
            <person name="Williams K.H."/>
            <person name="Banfield J.F."/>
        </authorList>
    </citation>
    <scope>NUCLEOTIDE SEQUENCE [LARGE SCALE GENOMIC DNA]</scope>
</reference>
<dbReference type="Proteomes" id="UP000033982">
    <property type="component" value="Unassembled WGS sequence"/>
</dbReference>
<gene>
    <name evidence="6" type="ORF">UY58_C0004G0018</name>
</gene>
<dbReference type="NCBIfam" id="TIGR02232">
    <property type="entry name" value="myxo_disulf_rpt"/>
    <property type="match status" value="11"/>
</dbReference>
<evidence type="ECO:0000256" key="5">
    <source>
        <dbReference type="SAM" id="Phobius"/>
    </source>
</evidence>
<evidence type="ECO:0000256" key="3">
    <source>
        <dbReference type="ARBA" id="ARBA00023157"/>
    </source>
</evidence>
<accession>A0A0G1ZDW8</accession>